<proteinExistence type="predicted"/>
<sequence>MKKYEWINIDSEEVLKKNFKFKDICKVVLSDLNLTGVITIRKFSNLFKLITALNTFKKENIVYDDKFFLSEELKIAFMLLYYNKQFNDELGITQRHYVDRDKAKEWRNKYIKIFHTDLGTRFEQQEETVSSINTIYKRMIGEA</sequence>
<dbReference type="STRING" id="1552.A7L45_01850"/>
<dbReference type="AlphaFoldDB" id="A0A1J0GC35"/>
<dbReference type="Proteomes" id="UP000182569">
    <property type="component" value="Chromosome"/>
</dbReference>
<dbReference type="RefSeq" id="WP_071611194.1">
    <property type="nucleotide sequence ID" value="NZ_CP015756.1"/>
</dbReference>
<dbReference type="EMBL" id="CP015756">
    <property type="protein sequence ID" value="APC38898.1"/>
    <property type="molecule type" value="Genomic_DNA"/>
</dbReference>
<gene>
    <name evidence="1" type="ORF">A7L45_01850</name>
</gene>
<accession>A0A1J0GC35</accession>
<dbReference type="OrthoDB" id="9554581at2"/>
<reference evidence="2" key="1">
    <citation type="journal article" date="2016" name="Front. Microbiol.">
        <title>Complete Genome Sequence of Clostridium estertheticum DSM 8809, a Microbe Identified in Spoiled Vacuum Packed Beef.</title>
        <authorList>
            <person name="Yu Z."/>
            <person name="Gunn L."/>
            <person name="Brennan E."/>
            <person name="Reid R."/>
            <person name="Wall P.G."/>
            <person name="Gaora O.P."/>
            <person name="Hurley D."/>
            <person name="Bolton D."/>
            <person name="Fanning S."/>
        </authorList>
    </citation>
    <scope>NUCLEOTIDE SEQUENCE [LARGE SCALE GENOMIC DNA]</scope>
    <source>
        <strain evidence="2">DSM 8809</strain>
    </source>
</reference>
<evidence type="ECO:0000313" key="2">
    <source>
        <dbReference type="Proteomes" id="UP000182569"/>
    </source>
</evidence>
<evidence type="ECO:0000313" key="1">
    <source>
        <dbReference type="EMBL" id="APC38898.1"/>
    </source>
</evidence>
<organism evidence="1 2">
    <name type="scientific">Clostridium estertheticum subsp. estertheticum</name>
    <dbReference type="NCBI Taxonomy" id="1552"/>
    <lineage>
        <taxon>Bacteria</taxon>
        <taxon>Bacillati</taxon>
        <taxon>Bacillota</taxon>
        <taxon>Clostridia</taxon>
        <taxon>Eubacteriales</taxon>
        <taxon>Clostridiaceae</taxon>
        <taxon>Clostridium</taxon>
    </lineage>
</organism>
<name>A0A1J0GC35_9CLOT</name>
<keyword evidence="2" id="KW-1185">Reference proteome</keyword>
<dbReference type="KEGG" id="ceu:A7L45_01850"/>
<protein>
    <submittedName>
        <fullName evidence="1">Uncharacterized protein</fullName>
    </submittedName>
</protein>